<organism evidence="4 5">
    <name type="scientific">Vitis rotundifolia</name>
    <name type="common">Muscadine grape</name>
    <dbReference type="NCBI Taxonomy" id="103349"/>
    <lineage>
        <taxon>Eukaryota</taxon>
        <taxon>Viridiplantae</taxon>
        <taxon>Streptophyta</taxon>
        <taxon>Embryophyta</taxon>
        <taxon>Tracheophyta</taxon>
        <taxon>Spermatophyta</taxon>
        <taxon>Magnoliopsida</taxon>
        <taxon>eudicotyledons</taxon>
        <taxon>Gunneridae</taxon>
        <taxon>Pentapetalae</taxon>
        <taxon>rosids</taxon>
        <taxon>Vitales</taxon>
        <taxon>Vitaceae</taxon>
        <taxon>Viteae</taxon>
        <taxon>Vitis</taxon>
    </lineage>
</organism>
<dbReference type="InterPro" id="IPR023213">
    <property type="entry name" value="CAT-like_dom_sf"/>
</dbReference>
<dbReference type="InterPro" id="IPR050898">
    <property type="entry name" value="Plant_acyltransferase"/>
</dbReference>
<evidence type="ECO:0000313" key="4">
    <source>
        <dbReference type="EMBL" id="KAJ9696847.1"/>
    </source>
</evidence>
<sequence>MALSVIRTNQGLVQPSKKTPSVTLDLSIIDRLPVLRCNARTLHVFRHGLGAAQVIREALSMALVPYYPLAGRLKESSHGELQIECSGEGVWFVEASAECMLDSVHYFDDTASIPYDELLPDHIPEAEGINPLVLMQVTQFACGGFVMGLIFCHSICDGLGAAQFLNAVGEMARGLENPSIAPVWCRDFSPPPPQVPQTNPTVLPNLPPPMPDYQLQHANIDISLDQINQLKHEFQESTGQTCSTFEIVVASIWRLRTQAINLGENTQVKLVFFANCRPLLQPPLPQGFYGNCFFPVTITASSETLARSSTADVVKLIQEEKVKLSNEFCRWLKGELVEDGVDPFAPPLIYTTLFISEWGRLGFNQIDYGWGAPVHVVPIQGSAIIPVCIVGLLPSPKKGIRLMTWCVEEAHHQPFLDLMLKSST</sequence>
<dbReference type="EMBL" id="JARBHA010000007">
    <property type="protein sequence ID" value="KAJ9696847.1"/>
    <property type="molecule type" value="Genomic_DNA"/>
</dbReference>
<dbReference type="PANTHER" id="PTHR31147">
    <property type="entry name" value="ACYL TRANSFERASE 4"/>
    <property type="match status" value="1"/>
</dbReference>
<keyword evidence="2" id="KW-0808">Transferase</keyword>
<accession>A0AA39DWS2</accession>
<dbReference type="Proteomes" id="UP001168098">
    <property type="component" value="Unassembled WGS sequence"/>
</dbReference>
<keyword evidence="3" id="KW-0012">Acyltransferase</keyword>
<protein>
    <recommendedName>
        <fullName evidence="6">Acyl transferase 4</fullName>
    </recommendedName>
</protein>
<dbReference type="Pfam" id="PF02458">
    <property type="entry name" value="Transferase"/>
    <property type="match status" value="1"/>
</dbReference>
<evidence type="ECO:0000256" key="3">
    <source>
        <dbReference type="ARBA" id="ARBA00023315"/>
    </source>
</evidence>
<evidence type="ECO:0000256" key="1">
    <source>
        <dbReference type="ARBA" id="ARBA00009861"/>
    </source>
</evidence>
<gene>
    <name evidence="4" type="ORF">PVL29_008848</name>
</gene>
<name>A0AA39DWS2_VITRO</name>
<evidence type="ECO:0008006" key="6">
    <source>
        <dbReference type="Google" id="ProtNLM"/>
    </source>
</evidence>
<proteinExistence type="inferred from homology"/>
<keyword evidence="5" id="KW-1185">Reference proteome</keyword>
<dbReference type="PANTHER" id="PTHR31147:SF1">
    <property type="entry name" value="ACYL TRANSFERASE 4"/>
    <property type="match status" value="1"/>
</dbReference>
<dbReference type="GO" id="GO:0016746">
    <property type="term" value="F:acyltransferase activity"/>
    <property type="evidence" value="ECO:0007669"/>
    <property type="project" value="UniProtKB-KW"/>
</dbReference>
<dbReference type="Gene3D" id="3.30.559.10">
    <property type="entry name" value="Chloramphenicol acetyltransferase-like domain"/>
    <property type="match status" value="2"/>
</dbReference>
<reference evidence="4 5" key="1">
    <citation type="journal article" date="2023" name="BMC Biotechnol.">
        <title>Vitis rotundifolia cv Carlos genome sequencing.</title>
        <authorList>
            <person name="Huff M."/>
            <person name="Hulse-Kemp A."/>
            <person name="Scheffler B."/>
            <person name="Youngblood R."/>
            <person name="Simpson S."/>
            <person name="Babiker E."/>
            <person name="Staton M."/>
        </authorList>
    </citation>
    <scope>NUCLEOTIDE SEQUENCE [LARGE SCALE GENOMIC DNA]</scope>
    <source>
        <tissue evidence="4">Leaf</tissue>
    </source>
</reference>
<comment type="caution">
    <text evidence="4">The sequence shown here is derived from an EMBL/GenBank/DDBJ whole genome shotgun (WGS) entry which is preliminary data.</text>
</comment>
<comment type="similarity">
    <text evidence="1">Belongs to the plant acyltransferase family.</text>
</comment>
<dbReference type="AlphaFoldDB" id="A0AA39DWS2"/>
<evidence type="ECO:0000256" key="2">
    <source>
        <dbReference type="ARBA" id="ARBA00022679"/>
    </source>
</evidence>
<evidence type="ECO:0000313" key="5">
    <source>
        <dbReference type="Proteomes" id="UP001168098"/>
    </source>
</evidence>